<dbReference type="EMBL" id="PGCI01000639">
    <property type="protein sequence ID" value="PLW23214.1"/>
    <property type="molecule type" value="Genomic_DNA"/>
</dbReference>
<keyword evidence="1" id="KW-0812">Transmembrane</keyword>
<dbReference type="AlphaFoldDB" id="A0A2N5TCI4"/>
<evidence type="ECO:0008006" key="4">
    <source>
        <dbReference type="Google" id="ProtNLM"/>
    </source>
</evidence>
<comment type="caution">
    <text evidence="2">The sequence shown here is derived from an EMBL/GenBank/DDBJ whole genome shotgun (WGS) entry which is preliminary data.</text>
</comment>
<accession>A0A2N5TCI4</accession>
<name>A0A2N5TCI4_9BASI</name>
<evidence type="ECO:0000256" key="1">
    <source>
        <dbReference type="SAM" id="Phobius"/>
    </source>
</evidence>
<evidence type="ECO:0000313" key="2">
    <source>
        <dbReference type="EMBL" id="PLW23214.1"/>
    </source>
</evidence>
<sequence>MAASSLTHFWTRHWHPLIRGLIIEAGAIPLTSLVIWECGTRKPHPKFLRLCGILGAFAISLASEDLGLLHEPRAWGRPVTGHRGRLWTYLWLVLFGTPMVSFWIQHMNLEHQKILAHASQLGFWKTLVTPIHLA</sequence>
<feature type="transmembrane region" description="Helical" evidence="1">
    <location>
        <begin position="86"/>
        <end position="104"/>
    </location>
</feature>
<keyword evidence="1" id="KW-0472">Membrane</keyword>
<feature type="transmembrane region" description="Helical" evidence="1">
    <location>
        <begin position="17"/>
        <end position="35"/>
    </location>
</feature>
<gene>
    <name evidence="2" type="ORF">PCASD_09236</name>
</gene>
<protein>
    <recommendedName>
        <fullName evidence="4">Wax synthase domain-containing protein</fullName>
    </recommendedName>
</protein>
<dbReference type="Proteomes" id="UP000235392">
    <property type="component" value="Unassembled WGS sequence"/>
</dbReference>
<proteinExistence type="predicted"/>
<organism evidence="2 3">
    <name type="scientific">Puccinia coronata f. sp. avenae</name>
    <dbReference type="NCBI Taxonomy" id="200324"/>
    <lineage>
        <taxon>Eukaryota</taxon>
        <taxon>Fungi</taxon>
        <taxon>Dikarya</taxon>
        <taxon>Basidiomycota</taxon>
        <taxon>Pucciniomycotina</taxon>
        <taxon>Pucciniomycetes</taxon>
        <taxon>Pucciniales</taxon>
        <taxon>Pucciniaceae</taxon>
        <taxon>Puccinia</taxon>
    </lineage>
</organism>
<evidence type="ECO:0000313" key="3">
    <source>
        <dbReference type="Proteomes" id="UP000235392"/>
    </source>
</evidence>
<reference evidence="2 3" key="1">
    <citation type="submission" date="2017-11" db="EMBL/GenBank/DDBJ databases">
        <title>De novo assembly and phasing of dikaryotic genomes from two isolates of Puccinia coronata f. sp. avenae, the causal agent of oat crown rust.</title>
        <authorList>
            <person name="Miller M.E."/>
            <person name="Zhang Y."/>
            <person name="Omidvar V."/>
            <person name="Sperschneider J."/>
            <person name="Schwessinger B."/>
            <person name="Raley C."/>
            <person name="Palmer J.M."/>
            <person name="Garnica D."/>
            <person name="Upadhyaya N."/>
            <person name="Rathjen J."/>
            <person name="Taylor J.M."/>
            <person name="Park R.F."/>
            <person name="Dodds P.N."/>
            <person name="Hirsch C.D."/>
            <person name="Kianian S.F."/>
            <person name="Figueroa M."/>
        </authorList>
    </citation>
    <scope>NUCLEOTIDE SEQUENCE [LARGE SCALE GENOMIC DNA]</scope>
    <source>
        <strain evidence="2">12SD80</strain>
    </source>
</reference>
<keyword evidence="1" id="KW-1133">Transmembrane helix</keyword>
<feature type="transmembrane region" description="Helical" evidence="1">
    <location>
        <begin position="47"/>
        <end position="66"/>
    </location>
</feature>